<dbReference type="GeneID" id="60421398"/>
<dbReference type="EMBL" id="CP012850">
    <property type="protein sequence ID" value="ALI35533.1"/>
    <property type="molecule type" value="Genomic_DNA"/>
</dbReference>
<keyword evidence="2" id="KW-1185">Reference proteome</keyword>
<dbReference type="RefSeq" id="WP_338140372.1">
    <property type="nucleotide sequence ID" value="NZ_CP012850.1"/>
</dbReference>
<evidence type="ECO:0000313" key="1">
    <source>
        <dbReference type="EMBL" id="ALI35533.1"/>
    </source>
</evidence>
<sequence length="90" mass="10507">MVKGASLSSECKLFKEVTFWDHVMLIGEIIYAIYNSEKEALIYINGKYWSLHSIEKPNEDTRQSIKDILEKHSTLLSIMMNFSKINHLRS</sequence>
<gene>
    <name evidence="1" type="ORF">NMY3_01329</name>
</gene>
<accession>A0A654LYW3</accession>
<dbReference type="Gene3D" id="2.30.110.10">
    <property type="entry name" value="Electron Transport, Fmn-binding Protein, Chain A"/>
    <property type="match status" value="1"/>
</dbReference>
<protein>
    <submittedName>
        <fullName evidence="1">Uncharacterized protein</fullName>
    </submittedName>
</protein>
<reference evidence="2" key="1">
    <citation type="submission" date="2015-10" db="EMBL/GenBank/DDBJ databases">
        <title>Niche specialization of a soil ammonia-oxidizing archaeon, Candidatus Nitrosocosmicus oleophilus.</title>
        <authorList>
            <person name="Jung M.-Y."/>
            <person name="Rhee S.-K."/>
        </authorList>
    </citation>
    <scope>NUCLEOTIDE SEQUENCE [LARGE SCALE GENOMIC DNA]</scope>
    <source>
        <strain evidence="2">MY3</strain>
    </source>
</reference>
<dbReference type="Proteomes" id="UP000058925">
    <property type="component" value="Chromosome"/>
</dbReference>
<dbReference type="SUPFAM" id="SSF50475">
    <property type="entry name" value="FMN-binding split barrel"/>
    <property type="match status" value="1"/>
</dbReference>
<evidence type="ECO:0000313" key="2">
    <source>
        <dbReference type="Proteomes" id="UP000058925"/>
    </source>
</evidence>
<name>A0A654LYW3_9ARCH</name>
<proteinExistence type="predicted"/>
<organism evidence="1 2">
    <name type="scientific">Candidatus Nitrosocosmicus oleophilus</name>
    <dbReference type="NCBI Taxonomy" id="1353260"/>
    <lineage>
        <taxon>Archaea</taxon>
        <taxon>Nitrososphaerota</taxon>
        <taxon>Nitrososphaeria</taxon>
        <taxon>Nitrososphaerales</taxon>
        <taxon>Nitrososphaeraceae</taxon>
        <taxon>Candidatus Nitrosocosmicus</taxon>
    </lineage>
</organism>
<dbReference type="AlphaFoldDB" id="A0A654LYW3"/>
<dbReference type="KEGG" id="taa:NMY3_01329"/>
<dbReference type="InterPro" id="IPR012349">
    <property type="entry name" value="Split_barrel_FMN-bd"/>
</dbReference>